<keyword evidence="1" id="KW-1133">Transmembrane helix</keyword>
<sequence length="167" mass="18934">MAPIKAIVRLALEARFEKAKTWRAVENHLGQRTFYALWTLVATLYAIFSVHLLILGYCHHYIMSDYYSYERRTLGVPVDLNTSKFACILLGGAYFWSLLGTIFNRRLHRPQYVSEKGHCLHGNEVQQALSLASQSVEVYNITAISASNTINISKCSFGTTNFYGSLE</sequence>
<reference evidence="2 3" key="1">
    <citation type="journal article" date="2014" name="Genome Biol. Evol.">
        <title>The secreted proteins of Achlya hypogyna and Thraustotheca clavata identify the ancestral oomycete secretome and reveal gene acquisitions by horizontal gene transfer.</title>
        <authorList>
            <person name="Misner I."/>
            <person name="Blouin N."/>
            <person name="Leonard G."/>
            <person name="Richards T.A."/>
            <person name="Lane C.E."/>
        </authorList>
    </citation>
    <scope>NUCLEOTIDE SEQUENCE [LARGE SCALE GENOMIC DNA]</scope>
    <source>
        <strain evidence="2 3">ATCC 34112</strain>
    </source>
</reference>
<dbReference type="OrthoDB" id="70344at2759"/>
<keyword evidence="1" id="KW-0812">Transmembrane</keyword>
<evidence type="ECO:0000313" key="2">
    <source>
        <dbReference type="EMBL" id="OQR85185.1"/>
    </source>
</evidence>
<name>A0A1V9YHH4_9STRA</name>
<dbReference type="AlphaFoldDB" id="A0A1V9YHH4"/>
<feature type="transmembrane region" description="Helical" evidence="1">
    <location>
        <begin position="35"/>
        <end position="62"/>
    </location>
</feature>
<evidence type="ECO:0000256" key="1">
    <source>
        <dbReference type="SAM" id="Phobius"/>
    </source>
</evidence>
<comment type="caution">
    <text evidence="2">The sequence shown here is derived from an EMBL/GenBank/DDBJ whole genome shotgun (WGS) entry which is preliminary data.</text>
</comment>
<proteinExistence type="predicted"/>
<dbReference type="Proteomes" id="UP000243217">
    <property type="component" value="Unassembled WGS sequence"/>
</dbReference>
<accession>A0A1V9YHH4</accession>
<protein>
    <submittedName>
        <fullName evidence="2">Uncharacterized protein</fullName>
    </submittedName>
</protein>
<organism evidence="2 3">
    <name type="scientific">Thraustotheca clavata</name>
    <dbReference type="NCBI Taxonomy" id="74557"/>
    <lineage>
        <taxon>Eukaryota</taxon>
        <taxon>Sar</taxon>
        <taxon>Stramenopiles</taxon>
        <taxon>Oomycota</taxon>
        <taxon>Saprolegniomycetes</taxon>
        <taxon>Saprolegniales</taxon>
        <taxon>Achlyaceae</taxon>
        <taxon>Thraustotheca</taxon>
    </lineage>
</organism>
<keyword evidence="1" id="KW-0472">Membrane</keyword>
<evidence type="ECO:0000313" key="3">
    <source>
        <dbReference type="Proteomes" id="UP000243217"/>
    </source>
</evidence>
<gene>
    <name evidence="2" type="ORF">THRCLA_10757</name>
</gene>
<keyword evidence="3" id="KW-1185">Reference proteome</keyword>
<feature type="transmembrane region" description="Helical" evidence="1">
    <location>
        <begin position="82"/>
        <end position="103"/>
    </location>
</feature>
<dbReference type="EMBL" id="JNBS01003863">
    <property type="protein sequence ID" value="OQR85185.1"/>
    <property type="molecule type" value="Genomic_DNA"/>
</dbReference>